<evidence type="ECO:0000313" key="2">
    <source>
        <dbReference type="Proteomes" id="UP000798662"/>
    </source>
</evidence>
<comment type="caution">
    <text evidence="1">The sequence shown here is derived from an EMBL/GenBank/DDBJ whole genome shotgun (WGS) entry which is preliminary data.</text>
</comment>
<sequence>MAGSLAFYVDALHFSTLFTANAAHVKRVPPDGLYLLGLDPDGLLPGLPAGVRVLQPPVTQPSGMREAVIVDPVNGYVITVAKSMGPGGGGGVEMQRG</sequence>
<accession>A0ACC3BWS0</accession>
<keyword evidence="2" id="KW-1185">Reference proteome</keyword>
<reference evidence="1" key="1">
    <citation type="submission" date="2019-11" db="EMBL/GenBank/DDBJ databases">
        <title>Nori genome reveals adaptations in red seaweeds to the harsh intertidal environment.</title>
        <authorList>
            <person name="Wang D."/>
            <person name="Mao Y."/>
        </authorList>
    </citation>
    <scope>NUCLEOTIDE SEQUENCE</scope>
    <source>
        <tissue evidence="1">Gametophyte</tissue>
    </source>
</reference>
<evidence type="ECO:0000313" key="1">
    <source>
        <dbReference type="EMBL" id="KAK1862337.1"/>
    </source>
</evidence>
<dbReference type="EMBL" id="CM020618">
    <property type="protein sequence ID" value="KAK1862337.1"/>
    <property type="molecule type" value="Genomic_DNA"/>
</dbReference>
<name>A0ACC3BWS0_PYRYE</name>
<proteinExistence type="predicted"/>
<gene>
    <name evidence="1" type="ORF">I4F81_004911</name>
</gene>
<protein>
    <submittedName>
        <fullName evidence="1">Uncharacterized protein</fullName>
    </submittedName>
</protein>
<organism evidence="1 2">
    <name type="scientific">Pyropia yezoensis</name>
    <name type="common">Susabi-nori</name>
    <name type="synonym">Porphyra yezoensis</name>
    <dbReference type="NCBI Taxonomy" id="2788"/>
    <lineage>
        <taxon>Eukaryota</taxon>
        <taxon>Rhodophyta</taxon>
        <taxon>Bangiophyceae</taxon>
        <taxon>Bangiales</taxon>
        <taxon>Bangiaceae</taxon>
        <taxon>Pyropia</taxon>
    </lineage>
</organism>
<dbReference type="Proteomes" id="UP000798662">
    <property type="component" value="Chromosome 1"/>
</dbReference>